<dbReference type="Pfam" id="PF02487">
    <property type="entry name" value="CLN3"/>
    <property type="match status" value="1"/>
</dbReference>
<feature type="transmembrane region" description="Helical" evidence="7">
    <location>
        <begin position="273"/>
        <end position="290"/>
    </location>
</feature>
<feature type="transmembrane region" description="Helical" evidence="7">
    <location>
        <begin position="363"/>
        <end position="387"/>
    </location>
</feature>
<evidence type="ECO:0000256" key="7">
    <source>
        <dbReference type="RuleBase" id="RU361113"/>
    </source>
</evidence>
<dbReference type="PANTHER" id="PTHR10981">
    <property type="entry name" value="BATTENIN"/>
    <property type="match status" value="1"/>
</dbReference>
<dbReference type="OrthoDB" id="5965864at2759"/>
<dbReference type="SUPFAM" id="SSF103473">
    <property type="entry name" value="MFS general substrate transporter"/>
    <property type="match status" value="1"/>
</dbReference>
<evidence type="ECO:0000256" key="4">
    <source>
        <dbReference type="ARBA" id="ARBA00022692"/>
    </source>
</evidence>
<comment type="subcellular location">
    <subcellularLocation>
        <location evidence="1">Endomembrane system</location>
        <topology evidence="1">Multi-pass membrane protein</topology>
    </subcellularLocation>
</comment>
<dbReference type="Proteomes" id="UP000054560">
    <property type="component" value="Unassembled WGS sequence"/>
</dbReference>
<keyword evidence="5 7" id="KW-1133">Transmembrane helix</keyword>
<dbReference type="Gene3D" id="1.20.1250.20">
    <property type="entry name" value="MFS general substrate transporter like domains"/>
    <property type="match status" value="1"/>
</dbReference>
<dbReference type="EMBL" id="KQ241621">
    <property type="protein sequence ID" value="KNC87137.1"/>
    <property type="molecule type" value="Genomic_DNA"/>
</dbReference>
<dbReference type="GO" id="GO:0005773">
    <property type="term" value="C:vacuole"/>
    <property type="evidence" value="ECO:0007669"/>
    <property type="project" value="TreeGrafter"/>
</dbReference>
<evidence type="ECO:0000313" key="9">
    <source>
        <dbReference type="EMBL" id="KNC87137.1"/>
    </source>
</evidence>
<dbReference type="GeneID" id="25901224"/>
<evidence type="ECO:0000256" key="2">
    <source>
        <dbReference type="ARBA" id="ARBA00007467"/>
    </source>
</evidence>
<feature type="compositionally biased region" description="Polar residues" evidence="8">
    <location>
        <begin position="1"/>
        <end position="12"/>
    </location>
</feature>
<dbReference type="GO" id="GO:0016020">
    <property type="term" value="C:membrane"/>
    <property type="evidence" value="ECO:0007669"/>
    <property type="project" value="UniProtKB-UniRule"/>
</dbReference>
<feature type="compositionally biased region" description="Basic and acidic residues" evidence="8">
    <location>
        <begin position="231"/>
        <end position="245"/>
    </location>
</feature>
<dbReference type="RefSeq" id="XP_014161039.1">
    <property type="nucleotide sequence ID" value="XM_014305564.1"/>
</dbReference>
<keyword evidence="10" id="KW-1185">Reference proteome</keyword>
<feature type="transmembrane region" description="Helical" evidence="7">
    <location>
        <begin position="187"/>
        <end position="205"/>
    </location>
</feature>
<accession>A0A0L0GDQ5</accession>
<feature type="region of interest" description="Disordered" evidence="8">
    <location>
        <begin position="223"/>
        <end position="249"/>
    </location>
</feature>
<feature type="transmembrane region" description="Helical" evidence="7">
    <location>
        <begin position="338"/>
        <end position="357"/>
    </location>
</feature>
<evidence type="ECO:0000256" key="8">
    <source>
        <dbReference type="SAM" id="MobiDB-lite"/>
    </source>
</evidence>
<name>A0A0L0GDQ5_9EUKA</name>
<evidence type="ECO:0000256" key="6">
    <source>
        <dbReference type="ARBA" id="ARBA00023136"/>
    </source>
</evidence>
<evidence type="ECO:0000256" key="1">
    <source>
        <dbReference type="ARBA" id="ARBA00004127"/>
    </source>
</evidence>
<dbReference type="STRING" id="667725.A0A0L0GDQ5"/>
<dbReference type="InterPro" id="IPR018460">
    <property type="entry name" value="Battenin_disease_Cln3_subgr"/>
</dbReference>
<feature type="transmembrane region" description="Helical" evidence="7">
    <location>
        <begin position="124"/>
        <end position="148"/>
    </location>
</feature>
<dbReference type="GO" id="GO:0012505">
    <property type="term" value="C:endomembrane system"/>
    <property type="evidence" value="ECO:0007669"/>
    <property type="project" value="UniProtKB-SubCell"/>
</dbReference>
<comment type="similarity">
    <text evidence="2 7">Belongs to the battenin family.</text>
</comment>
<dbReference type="AlphaFoldDB" id="A0A0L0GDQ5"/>
<feature type="transmembrane region" description="Helical" evidence="7">
    <location>
        <begin position="160"/>
        <end position="181"/>
    </location>
</feature>
<gene>
    <name evidence="9" type="ORF">SARC_00720</name>
</gene>
<keyword evidence="4 7" id="KW-0812">Transmembrane</keyword>
<reference evidence="9 10" key="1">
    <citation type="submission" date="2011-02" db="EMBL/GenBank/DDBJ databases">
        <title>The Genome Sequence of Sphaeroforma arctica JP610.</title>
        <authorList>
            <consortium name="The Broad Institute Genome Sequencing Platform"/>
            <person name="Russ C."/>
            <person name="Cuomo C."/>
            <person name="Young S.K."/>
            <person name="Zeng Q."/>
            <person name="Gargeya S."/>
            <person name="Alvarado L."/>
            <person name="Berlin A."/>
            <person name="Chapman S.B."/>
            <person name="Chen Z."/>
            <person name="Freedman E."/>
            <person name="Gellesch M."/>
            <person name="Goldberg J."/>
            <person name="Griggs A."/>
            <person name="Gujja S."/>
            <person name="Heilman E."/>
            <person name="Heiman D."/>
            <person name="Howarth C."/>
            <person name="Mehta T."/>
            <person name="Neiman D."/>
            <person name="Pearson M."/>
            <person name="Roberts A."/>
            <person name="Saif S."/>
            <person name="Shea T."/>
            <person name="Shenoy N."/>
            <person name="Sisk P."/>
            <person name="Stolte C."/>
            <person name="Sykes S."/>
            <person name="White J."/>
            <person name="Yandava C."/>
            <person name="Burger G."/>
            <person name="Gray M.W."/>
            <person name="Holland P.W.H."/>
            <person name="King N."/>
            <person name="Lang F.B.F."/>
            <person name="Roger A.J."/>
            <person name="Ruiz-Trillo I."/>
            <person name="Haas B."/>
            <person name="Nusbaum C."/>
            <person name="Birren B."/>
        </authorList>
    </citation>
    <scope>NUCLEOTIDE SEQUENCE [LARGE SCALE GENOMIC DNA]</scope>
    <source>
        <strain evidence="9 10">JP610</strain>
    </source>
</reference>
<dbReference type="GO" id="GO:0051453">
    <property type="term" value="P:regulation of intracellular pH"/>
    <property type="evidence" value="ECO:0007669"/>
    <property type="project" value="TreeGrafter"/>
</dbReference>
<evidence type="ECO:0000313" key="10">
    <source>
        <dbReference type="Proteomes" id="UP000054560"/>
    </source>
</evidence>
<organism evidence="9 10">
    <name type="scientific">Sphaeroforma arctica JP610</name>
    <dbReference type="NCBI Taxonomy" id="667725"/>
    <lineage>
        <taxon>Eukaryota</taxon>
        <taxon>Ichthyosporea</taxon>
        <taxon>Ichthyophonida</taxon>
        <taxon>Sphaeroforma</taxon>
    </lineage>
</organism>
<keyword evidence="6 7" id="KW-0472">Membrane</keyword>
<dbReference type="InterPro" id="IPR003492">
    <property type="entry name" value="Battenin_disease_Cln3"/>
</dbReference>
<feature type="region of interest" description="Disordered" evidence="8">
    <location>
        <begin position="1"/>
        <end position="24"/>
    </location>
</feature>
<dbReference type="eggNOG" id="KOG3880">
    <property type="taxonomic scope" value="Eukaryota"/>
</dbReference>
<evidence type="ECO:0000256" key="3">
    <source>
        <dbReference type="ARBA" id="ARBA00022448"/>
    </source>
</evidence>
<sequence>MATNLSQGTYTPLHNDPNDDRAESSSTVRHCEAGVVWRDVIAFWIFGLCNNYPYVIMLSAATYILEKEEGTSTGVILLADILPTLTIKLSAPFFMHLLPYSLKVGVVIATCYMSFILVAYSSPLLLSVLGVCLASFSSGFGEITYLSLTHHYDKSTVSAWSSGTGMAGAAGSLSYLALTLVMQPREALLVMVIVPLIMTITYLYMLRPLEHGDPKAAPTLYESQTRHAHSRRGEVNDQSDQHTLIENDSTDVQGAREAPAMTMNDRIRLIKPLLRWMIPLFLVYYAEYLINQGLLEHVWWNGMSLTKQHQYVLFQAMYQMGVFISRSSVPWITIERTWILAVLQIVNFGLLLLDNIYHFVPHISLYCLWIFYEGLLGGSAYVNSFYSITNTIDPLYREFALGITSVADTFGITCAALSSIALNHWLGPLAAPRRR</sequence>
<dbReference type="PANTHER" id="PTHR10981:SF0">
    <property type="entry name" value="BATTENIN"/>
    <property type="match status" value="1"/>
</dbReference>
<feature type="transmembrane region" description="Helical" evidence="7">
    <location>
        <begin position="399"/>
        <end position="426"/>
    </location>
</feature>
<evidence type="ECO:0000256" key="5">
    <source>
        <dbReference type="ARBA" id="ARBA00022989"/>
    </source>
</evidence>
<dbReference type="PRINTS" id="PR01315">
    <property type="entry name" value="BATTENIN"/>
</dbReference>
<protein>
    <recommendedName>
        <fullName evidence="11">Battenin</fullName>
    </recommendedName>
</protein>
<feature type="transmembrane region" description="Helical" evidence="7">
    <location>
        <begin position="97"/>
        <end position="118"/>
    </location>
</feature>
<dbReference type="PIRSF" id="PIRSF015974">
    <property type="entry name" value="CLN3_BTN1"/>
    <property type="match status" value="1"/>
</dbReference>
<keyword evidence="3" id="KW-0813">Transport</keyword>
<dbReference type="InterPro" id="IPR036259">
    <property type="entry name" value="MFS_trans_sf"/>
</dbReference>
<proteinExistence type="inferred from homology"/>
<evidence type="ECO:0008006" key="11">
    <source>
        <dbReference type="Google" id="ProtNLM"/>
    </source>
</evidence>